<keyword evidence="2" id="KW-1185">Reference proteome</keyword>
<dbReference type="EMBL" id="CP042469">
    <property type="protein sequence ID" value="QOX63438.1"/>
    <property type="molecule type" value="Genomic_DNA"/>
</dbReference>
<organism evidence="1 2">
    <name type="scientific">Anoxybacterium hadale</name>
    <dbReference type="NCBI Taxonomy" id="3408580"/>
    <lineage>
        <taxon>Bacteria</taxon>
        <taxon>Bacillati</taxon>
        <taxon>Bacillota</taxon>
        <taxon>Clostridia</taxon>
        <taxon>Peptostreptococcales</taxon>
        <taxon>Anaerovoracaceae</taxon>
        <taxon>Anoxybacterium</taxon>
    </lineage>
</organism>
<evidence type="ECO:0000313" key="1">
    <source>
        <dbReference type="EMBL" id="QOX63438.1"/>
    </source>
</evidence>
<dbReference type="Proteomes" id="UP000594014">
    <property type="component" value="Chromosome"/>
</dbReference>
<accession>A0ACD1AAN1</accession>
<reference evidence="1" key="1">
    <citation type="submission" date="2019-08" db="EMBL/GenBank/DDBJ databases">
        <title>Genome sequence of Clostridiales bacterium MT110.</title>
        <authorList>
            <person name="Cao J."/>
        </authorList>
    </citation>
    <scope>NUCLEOTIDE SEQUENCE</scope>
    <source>
        <strain evidence="1">MT110</strain>
    </source>
</reference>
<evidence type="ECO:0000313" key="2">
    <source>
        <dbReference type="Proteomes" id="UP000594014"/>
    </source>
</evidence>
<gene>
    <name evidence="1" type="primary">spoIIM</name>
    <name evidence="1" type="ORF">FRZ06_08760</name>
</gene>
<name>A0ACD1AAN1_9FIRM</name>
<sequence>MKRNTVNKASDLIMSSPASFVAALFFFVLGLSAGVFTELMMTSAEKEGMISYLDKYFFLSNPKDLAFTDIFMNSAGNNLGLLIIILLSGMAAIGFPIALAALVYKGMALGFSAALLIDSMNFKGVAIVFTSMIPQNLLIIPAMILACVAALNIAFHTISNRKFGIKKSLAESSGSYLFLNLLFAVAILGGCFIESFLSPLLTRLIV</sequence>
<protein>
    <submittedName>
        <fullName evidence="1">Stage II sporulation protein M</fullName>
    </submittedName>
</protein>
<proteinExistence type="predicted"/>